<accession>A0A1J8PJR0</accession>
<protein>
    <submittedName>
        <fullName evidence="1">Uncharacterized protein</fullName>
    </submittedName>
</protein>
<evidence type="ECO:0000313" key="1">
    <source>
        <dbReference type="EMBL" id="OJA09462.1"/>
    </source>
</evidence>
<organism evidence="1 2">
    <name type="scientific">Rhizopogon vesiculosus</name>
    <dbReference type="NCBI Taxonomy" id="180088"/>
    <lineage>
        <taxon>Eukaryota</taxon>
        <taxon>Fungi</taxon>
        <taxon>Dikarya</taxon>
        <taxon>Basidiomycota</taxon>
        <taxon>Agaricomycotina</taxon>
        <taxon>Agaricomycetes</taxon>
        <taxon>Agaricomycetidae</taxon>
        <taxon>Boletales</taxon>
        <taxon>Suillineae</taxon>
        <taxon>Rhizopogonaceae</taxon>
        <taxon>Rhizopogon</taxon>
    </lineage>
</organism>
<keyword evidence="2" id="KW-1185">Reference proteome</keyword>
<comment type="caution">
    <text evidence="1">The sequence shown here is derived from an EMBL/GenBank/DDBJ whole genome shotgun (WGS) entry which is preliminary data.</text>
</comment>
<dbReference type="EMBL" id="LVVM01005921">
    <property type="protein sequence ID" value="OJA09462.1"/>
    <property type="molecule type" value="Genomic_DNA"/>
</dbReference>
<name>A0A1J8PJR0_9AGAM</name>
<gene>
    <name evidence="1" type="ORF">AZE42_11143</name>
</gene>
<dbReference type="Proteomes" id="UP000183567">
    <property type="component" value="Unassembled WGS sequence"/>
</dbReference>
<dbReference type="AlphaFoldDB" id="A0A1J8PJR0"/>
<sequence length="83" mass="9211">MSALEKLSRTRFVKVIYVSQSRTKDFPPTNDDLDRAIRTSSPRHFDTSFITHSSSASDMGDDVLTSGARAKKTLECIDADEEG</sequence>
<evidence type="ECO:0000313" key="2">
    <source>
        <dbReference type="Proteomes" id="UP000183567"/>
    </source>
</evidence>
<reference evidence="1 2" key="1">
    <citation type="submission" date="2016-03" db="EMBL/GenBank/DDBJ databases">
        <title>Comparative genomics of the ectomycorrhizal sister species Rhizopogon vinicolor and Rhizopogon vesiculosus (Basidiomycota: Boletales) reveals a divergence of the mating type B locus.</title>
        <authorList>
            <person name="Mujic A.B."/>
            <person name="Kuo A."/>
            <person name="Tritt A."/>
            <person name="Lipzen A."/>
            <person name="Chen C."/>
            <person name="Johnson J."/>
            <person name="Sharma A."/>
            <person name="Barry K."/>
            <person name="Grigoriev I.V."/>
            <person name="Spatafora J.W."/>
        </authorList>
    </citation>
    <scope>NUCLEOTIDE SEQUENCE [LARGE SCALE GENOMIC DNA]</scope>
    <source>
        <strain evidence="1 2">AM-OR11-056</strain>
    </source>
</reference>
<proteinExistence type="predicted"/>